<dbReference type="InterPro" id="IPR010559">
    <property type="entry name" value="Sig_transdc_His_kin_internal"/>
</dbReference>
<keyword evidence="1" id="KW-0472">Membrane</keyword>
<dbReference type="EMBL" id="QSFT01000010">
    <property type="protein sequence ID" value="RHA76534.1"/>
    <property type="molecule type" value="Genomic_DNA"/>
</dbReference>
<name>A0A413T1A7_9BACT</name>
<feature type="transmembrane region" description="Helical" evidence="1">
    <location>
        <begin position="430"/>
        <end position="451"/>
    </location>
</feature>
<feature type="domain" description="Signal transduction histidine kinase internal region" evidence="2">
    <location>
        <begin position="471"/>
        <end position="546"/>
    </location>
</feature>
<dbReference type="Gene3D" id="3.30.565.10">
    <property type="entry name" value="Histidine kinase-like ATPase, C-terminal domain"/>
    <property type="match status" value="1"/>
</dbReference>
<evidence type="ECO:0000313" key="4">
    <source>
        <dbReference type="Proteomes" id="UP000283855"/>
    </source>
</evidence>
<dbReference type="PROSITE" id="PS51257">
    <property type="entry name" value="PROKAR_LIPOPROTEIN"/>
    <property type="match status" value="1"/>
</dbReference>
<protein>
    <submittedName>
        <fullName evidence="3">Histidine kinase</fullName>
    </submittedName>
</protein>
<dbReference type="Pfam" id="PF06580">
    <property type="entry name" value="His_kinase"/>
    <property type="match status" value="1"/>
</dbReference>
<dbReference type="AlphaFoldDB" id="A0A413T1A7"/>
<dbReference type="SUPFAM" id="SSF55874">
    <property type="entry name" value="ATPase domain of HSP90 chaperone/DNA topoisomerase II/histidine kinase"/>
    <property type="match status" value="1"/>
</dbReference>
<evidence type="ECO:0000256" key="1">
    <source>
        <dbReference type="SAM" id="Phobius"/>
    </source>
</evidence>
<dbReference type="SUPFAM" id="SSF48452">
    <property type="entry name" value="TPR-like"/>
    <property type="match status" value="1"/>
</dbReference>
<dbReference type="GO" id="GO:0016020">
    <property type="term" value="C:membrane"/>
    <property type="evidence" value="ECO:0007669"/>
    <property type="project" value="InterPro"/>
</dbReference>
<reference evidence="3 4" key="1">
    <citation type="submission" date="2018-08" db="EMBL/GenBank/DDBJ databases">
        <title>A genome reference for cultivated species of the human gut microbiota.</title>
        <authorList>
            <person name="Zou Y."/>
            <person name="Xue W."/>
            <person name="Luo G."/>
        </authorList>
    </citation>
    <scope>NUCLEOTIDE SEQUENCE [LARGE SCALE GENOMIC DNA]</scope>
    <source>
        <strain evidence="3 4">AM42-38</strain>
    </source>
</reference>
<sequence length="674" mass="78818">MKYRHWSGWIILLTLAGIVGCSRAGQDRKGRNLGVYEAFMREMEDSLTKDPAGIYNRLDSALASAPDSMSYYRNMLLKAKALFYTAEFDSMVPLMDRVRAYCDRSDDNAAIQGLYCQIYNMEGNLYGRKSEMDLSAKAFEKAYACGLAAGEREKLPYICINLADAYVRGGRFDLGSFWYRRTLSMFDSLQVAEKDRFPVYYGLAQVSMELRNFDRCDYYFNLAERSFDQMRPYEKHVYLNNRGNSYYFRQDYPTALGYFRRSLALTQKYPDMEFERNLTMINMGEVFLLMNQTDSSAYYLSRCYDFFRRVNNQTALYYIDTQLIELALKQKNLPLARMRLKNAVKPDYVEPNMVNVRNRYLQHFYEESGDFRKAYHYLQENKRIDDSIRSERVKMRAAEIALKYRQDSTLMQKEISIQQKENQLLHLHQWLYGLVGCILLLGTAALALYLYRRRKIDKERWKLQTAITSLRLENIRNRISPHFIFNVLNREVSERKENPDNTNLMGLIKLMRRNLELTDSLAVTLADELDFVHTYVSLEQKSLGEEFRFEVSTGDVDQNVERVPSMLLQIPVENAIKHALRLKEGKRRLWIRVMQEGERVVATVCDNGGGYRRQSVNRGTGTGMKVITQTIQLLNSYNRQSIVMTISNVPVEDGETGCEVRFTIPLHYSYRLTK</sequence>
<keyword evidence="3" id="KW-0418">Kinase</keyword>
<dbReference type="Proteomes" id="UP000283855">
    <property type="component" value="Unassembled WGS sequence"/>
</dbReference>
<comment type="caution">
    <text evidence="3">The sequence shown here is derived from an EMBL/GenBank/DDBJ whole genome shotgun (WGS) entry which is preliminary data.</text>
</comment>
<evidence type="ECO:0000313" key="3">
    <source>
        <dbReference type="EMBL" id="RHA76534.1"/>
    </source>
</evidence>
<dbReference type="RefSeq" id="WP_118400287.1">
    <property type="nucleotide sequence ID" value="NZ_CABJGD010000010.1"/>
</dbReference>
<keyword evidence="1" id="KW-0812">Transmembrane</keyword>
<dbReference type="InterPro" id="IPR036890">
    <property type="entry name" value="HATPase_C_sf"/>
</dbReference>
<keyword evidence="1" id="KW-1133">Transmembrane helix</keyword>
<dbReference type="InterPro" id="IPR011990">
    <property type="entry name" value="TPR-like_helical_dom_sf"/>
</dbReference>
<organism evidence="3 4">
    <name type="scientific">Phocaeicola coprophilus</name>
    <dbReference type="NCBI Taxonomy" id="387090"/>
    <lineage>
        <taxon>Bacteria</taxon>
        <taxon>Pseudomonadati</taxon>
        <taxon>Bacteroidota</taxon>
        <taxon>Bacteroidia</taxon>
        <taxon>Bacteroidales</taxon>
        <taxon>Bacteroidaceae</taxon>
        <taxon>Phocaeicola</taxon>
    </lineage>
</organism>
<proteinExistence type="predicted"/>
<dbReference type="InterPro" id="IPR019734">
    <property type="entry name" value="TPR_rpt"/>
</dbReference>
<evidence type="ECO:0000259" key="2">
    <source>
        <dbReference type="Pfam" id="PF06580"/>
    </source>
</evidence>
<dbReference type="PANTHER" id="PTHR34220:SF7">
    <property type="entry name" value="SENSOR HISTIDINE KINASE YPDA"/>
    <property type="match status" value="1"/>
</dbReference>
<gene>
    <name evidence="3" type="ORF">DW921_06565</name>
</gene>
<dbReference type="Gene3D" id="1.25.40.10">
    <property type="entry name" value="Tetratricopeptide repeat domain"/>
    <property type="match status" value="2"/>
</dbReference>
<dbReference type="SMART" id="SM00028">
    <property type="entry name" value="TPR"/>
    <property type="match status" value="3"/>
</dbReference>
<accession>A0A413T1A7</accession>
<dbReference type="GO" id="GO:0000155">
    <property type="term" value="F:phosphorelay sensor kinase activity"/>
    <property type="evidence" value="ECO:0007669"/>
    <property type="project" value="InterPro"/>
</dbReference>
<dbReference type="PANTHER" id="PTHR34220">
    <property type="entry name" value="SENSOR HISTIDINE KINASE YPDA"/>
    <property type="match status" value="1"/>
</dbReference>
<dbReference type="InterPro" id="IPR050640">
    <property type="entry name" value="Bact_2-comp_sensor_kinase"/>
</dbReference>
<keyword evidence="3" id="KW-0808">Transferase</keyword>